<dbReference type="GO" id="GO:0051560">
    <property type="term" value="P:mitochondrial calcium ion homeostasis"/>
    <property type="evidence" value="ECO:0007669"/>
    <property type="project" value="UniProtKB-UniRule"/>
</dbReference>
<keyword evidence="8 14" id="KW-0106">Calcium</keyword>
<keyword evidence="7 14" id="KW-0999">Mitochondrion inner membrane</keyword>
<comment type="subcellular location">
    <subcellularLocation>
        <location evidence="1 14">Mitochondrion inner membrane</location>
        <topology evidence="1 14">Single-pass membrane protein</topology>
    </subcellularLocation>
</comment>
<sequence>MSADIERRSLVELVSKWIYSRVKHLYIGKKFVSLTDTRSRQMTQRNIHVPVGSLPYTRRLGVVKVMFVAVASLVVGALIAKKGASLLMENDIFVPADDDDDNE</sequence>
<evidence type="ECO:0000256" key="7">
    <source>
        <dbReference type="ARBA" id="ARBA00022792"/>
    </source>
</evidence>
<evidence type="ECO:0000256" key="12">
    <source>
        <dbReference type="ARBA" id="ARBA00023128"/>
    </source>
</evidence>
<evidence type="ECO:0000256" key="6">
    <source>
        <dbReference type="ARBA" id="ARBA00022692"/>
    </source>
</evidence>
<dbReference type="EMBL" id="JBGFUD010002254">
    <property type="protein sequence ID" value="MFH4977371.1"/>
    <property type="molecule type" value="Genomic_DNA"/>
</dbReference>
<comment type="similarity">
    <text evidence="2 14">Belongs to the SMDT1/EMRE family.</text>
</comment>
<comment type="function">
    <text evidence="14">Essential regulatory subunit of the mitochondrial calcium uniporter complex (uniplex), a complex that mediates calcium uptake into mitochondria.</text>
</comment>
<dbReference type="GO" id="GO:1990246">
    <property type="term" value="C:uniplex complex"/>
    <property type="evidence" value="ECO:0007669"/>
    <property type="project" value="UniProtKB-UniRule"/>
</dbReference>
<organism evidence="15 16">
    <name type="scientific">Gnathostoma spinigerum</name>
    <dbReference type="NCBI Taxonomy" id="75299"/>
    <lineage>
        <taxon>Eukaryota</taxon>
        <taxon>Metazoa</taxon>
        <taxon>Ecdysozoa</taxon>
        <taxon>Nematoda</taxon>
        <taxon>Chromadorea</taxon>
        <taxon>Rhabditida</taxon>
        <taxon>Spirurina</taxon>
        <taxon>Gnathostomatomorpha</taxon>
        <taxon>Gnathostomatoidea</taxon>
        <taxon>Gnathostomatidae</taxon>
        <taxon>Gnathostoma</taxon>
    </lineage>
</organism>
<evidence type="ECO:0000256" key="3">
    <source>
        <dbReference type="ARBA" id="ARBA00022180"/>
    </source>
</evidence>
<comment type="caution">
    <text evidence="15">The sequence shown here is derived from an EMBL/GenBank/DDBJ whole genome shotgun (WGS) entry which is preliminary data.</text>
</comment>
<keyword evidence="5 14" id="KW-0109">Calcium transport</keyword>
<keyword evidence="13 14" id="KW-0472">Membrane</keyword>
<reference evidence="15 16" key="1">
    <citation type="submission" date="2024-08" db="EMBL/GenBank/DDBJ databases">
        <title>Gnathostoma spinigerum genome.</title>
        <authorList>
            <person name="Gonzalez-Bertolin B."/>
            <person name="Monzon S."/>
            <person name="Zaballos A."/>
            <person name="Jimenez P."/>
            <person name="Dekumyoy P."/>
            <person name="Varona S."/>
            <person name="Cuesta I."/>
            <person name="Sumanam S."/>
            <person name="Adisakwattana P."/>
            <person name="Gasser R.B."/>
            <person name="Hernandez-Gonzalez A."/>
            <person name="Young N.D."/>
            <person name="Perteguer M.J."/>
        </authorList>
    </citation>
    <scope>NUCLEOTIDE SEQUENCE [LARGE SCALE GENOMIC DNA]</scope>
    <source>
        <strain evidence="15">AL3</strain>
        <tissue evidence="15">Liver</tissue>
    </source>
</reference>
<keyword evidence="16" id="KW-1185">Reference proteome</keyword>
<keyword evidence="11 14" id="KW-0406">Ion transport</keyword>
<keyword evidence="10 14" id="KW-1133">Transmembrane helix</keyword>
<keyword evidence="4 14" id="KW-0813">Transport</keyword>
<evidence type="ECO:0000256" key="13">
    <source>
        <dbReference type="ARBA" id="ARBA00023136"/>
    </source>
</evidence>
<dbReference type="PANTHER" id="PTHR33904:SF1">
    <property type="entry name" value="ESSENTIAL MCU REGULATOR, MITOCHONDRIAL"/>
    <property type="match status" value="1"/>
</dbReference>
<keyword evidence="9 14" id="KW-0809">Transit peptide</keyword>
<evidence type="ECO:0000313" key="15">
    <source>
        <dbReference type="EMBL" id="MFH4977371.1"/>
    </source>
</evidence>
<gene>
    <name evidence="15" type="ORF">AB6A40_004080</name>
</gene>
<dbReference type="Proteomes" id="UP001608902">
    <property type="component" value="Unassembled WGS sequence"/>
</dbReference>
<evidence type="ECO:0000313" key="16">
    <source>
        <dbReference type="Proteomes" id="UP001608902"/>
    </source>
</evidence>
<keyword evidence="12 14" id="KW-0496">Mitochondrion</keyword>
<evidence type="ECO:0000256" key="1">
    <source>
        <dbReference type="ARBA" id="ARBA00004434"/>
    </source>
</evidence>
<dbReference type="AlphaFoldDB" id="A0ABD6EDS3"/>
<evidence type="ECO:0000256" key="4">
    <source>
        <dbReference type="ARBA" id="ARBA00022448"/>
    </source>
</evidence>
<dbReference type="PANTHER" id="PTHR33904">
    <property type="entry name" value="ESSENTIAL MCU REGULATOR, MITOCHONDRIAL"/>
    <property type="match status" value="1"/>
</dbReference>
<accession>A0ABD6EDS3</accession>
<keyword evidence="6 14" id="KW-0812">Transmembrane</keyword>
<protein>
    <recommendedName>
        <fullName evidence="3 14">Essential MCU regulator, mitochondrial</fullName>
    </recommendedName>
    <alternativeName>
        <fullName evidence="14">Single-pass membrane protein with aspartate-rich tail 1, mitochondrial</fullName>
    </alternativeName>
</protein>
<evidence type="ECO:0000256" key="8">
    <source>
        <dbReference type="ARBA" id="ARBA00022837"/>
    </source>
</evidence>
<comment type="subunit">
    <text evidence="14">Component of the uniplex complex. Interacts (via the transmembrane region) with MCU (via the first transmembrane region); the interaction is direct.</text>
</comment>
<dbReference type="InterPro" id="IPR018782">
    <property type="entry name" value="MCU_reg"/>
</dbReference>
<feature type="transmembrane region" description="Helical" evidence="14">
    <location>
        <begin position="60"/>
        <end position="80"/>
    </location>
</feature>
<proteinExistence type="inferred from homology"/>
<evidence type="ECO:0000256" key="5">
    <source>
        <dbReference type="ARBA" id="ARBA00022568"/>
    </source>
</evidence>
<dbReference type="Pfam" id="PF10161">
    <property type="entry name" value="DDDD"/>
    <property type="match status" value="1"/>
</dbReference>
<evidence type="ECO:0000256" key="11">
    <source>
        <dbReference type="ARBA" id="ARBA00023065"/>
    </source>
</evidence>
<dbReference type="GO" id="GO:0036444">
    <property type="term" value="P:calcium import into the mitochondrion"/>
    <property type="evidence" value="ECO:0007669"/>
    <property type="project" value="UniProtKB-UniRule"/>
</dbReference>
<evidence type="ECO:0000256" key="10">
    <source>
        <dbReference type="ARBA" id="ARBA00022989"/>
    </source>
</evidence>
<evidence type="ECO:0000256" key="14">
    <source>
        <dbReference type="RuleBase" id="RU369077"/>
    </source>
</evidence>
<evidence type="ECO:0000256" key="2">
    <source>
        <dbReference type="ARBA" id="ARBA00008958"/>
    </source>
</evidence>
<name>A0ABD6EDS3_9BILA</name>
<evidence type="ECO:0000256" key="9">
    <source>
        <dbReference type="ARBA" id="ARBA00022946"/>
    </source>
</evidence>